<dbReference type="PANTHER" id="PTHR46600:SF11">
    <property type="entry name" value="THAP DOMAIN-CONTAINING PROTEIN 10"/>
    <property type="match status" value="1"/>
</dbReference>
<sequence length="164" mass="19023">MSHYNCCVPGCTNSFRSASHLHYYRIPKDEAVRKSYKVILKNDSLKLNSTSTRICSEHFEGGAKLSRTHLPSIFPWTKPEIKRRELKRVSFDKIKEIEEEKRQRRLLKENSSQASLTGDHDGERNDTFEVLAIETQTNTSSQTSLTSFFRSRSYKLNCNAIYEP</sequence>
<keyword evidence="8" id="KW-1185">Reference proteome</keyword>
<dbReference type="InterPro" id="IPR026516">
    <property type="entry name" value="THAP1/10"/>
</dbReference>
<dbReference type="FunCoup" id="A0A6P8HUT8">
    <property type="interactions" value="965"/>
</dbReference>
<evidence type="ECO:0000256" key="4">
    <source>
        <dbReference type="ARBA" id="ARBA00023125"/>
    </source>
</evidence>
<name>A0A6P8HUT8_ACTTE</name>
<feature type="domain" description="THAP-type" evidence="7">
    <location>
        <begin position="1"/>
        <end position="74"/>
    </location>
</feature>
<dbReference type="InParanoid" id="A0A6P8HUT8"/>
<evidence type="ECO:0000313" key="9">
    <source>
        <dbReference type="RefSeq" id="XP_031559063.1"/>
    </source>
</evidence>
<dbReference type="InterPro" id="IPR006612">
    <property type="entry name" value="THAP_Znf"/>
</dbReference>
<dbReference type="GeneID" id="116295408"/>
<gene>
    <name evidence="9" type="primary">LOC116295408</name>
</gene>
<keyword evidence="3" id="KW-0862">Zinc</keyword>
<dbReference type="AlphaFoldDB" id="A0A6P8HUT8"/>
<dbReference type="SMART" id="SM00980">
    <property type="entry name" value="THAP"/>
    <property type="match status" value="1"/>
</dbReference>
<dbReference type="OrthoDB" id="5971057at2759"/>
<keyword evidence="1" id="KW-0479">Metal-binding</keyword>
<evidence type="ECO:0000313" key="8">
    <source>
        <dbReference type="Proteomes" id="UP000515163"/>
    </source>
</evidence>
<evidence type="ECO:0000256" key="3">
    <source>
        <dbReference type="ARBA" id="ARBA00022833"/>
    </source>
</evidence>
<dbReference type="PANTHER" id="PTHR46600">
    <property type="entry name" value="THAP DOMAIN-CONTAINING"/>
    <property type="match status" value="1"/>
</dbReference>
<evidence type="ECO:0000256" key="1">
    <source>
        <dbReference type="ARBA" id="ARBA00022723"/>
    </source>
</evidence>
<accession>A0A6P8HUT8</accession>
<evidence type="ECO:0000259" key="7">
    <source>
        <dbReference type="PROSITE" id="PS50950"/>
    </source>
</evidence>
<dbReference type="GO" id="GO:0043565">
    <property type="term" value="F:sequence-specific DNA binding"/>
    <property type="evidence" value="ECO:0007669"/>
    <property type="project" value="InterPro"/>
</dbReference>
<dbReference type="Proteomes" id="UP000515163">
    <property type="component" value="Unplaced"/>
</dbReference>
<protein>
    <submittedName>
        <fullName evidence="9">THAP domain-containing protein 11-like</fullName>
    </submittedName>
</protein>
<keyword evidence="2 5" id="KW-0863">Zinc-finger</keyword>
<evidence type="ECO:0000256" key="6">
    <source>
        <dbReference type="SAM" id="MobiDB-lite"/>
    </source>
</evidence>
<dbReference type="PROSITE" id="PS50950">
    <property type="entry name" value="ZF_THAP"/>
    <property type="match status" value="1"/>
</dbReference>
<proteinExistence type="predicted"/>
<feature type="region of interest" description="Disordered" evidence="6">
    <location>
        <begin position="104"/>
        <end position="123"/>
    </location>
</feature>
<keyword evidence="4 5" id="KW-0238">DNA-binding</keyword>
<dbReference type="GO" id="GO:0008270">
    <property type="term" value="F:zinc ion binding"/>
    <property type="evidence" value="ECO:0007669"/>
    <property type="project" value="UniProtKB-KW"/>
</dbReference>
<organism evidence="8 9">
    <name type="scientific">Actinia tenebrosa</name>
    <name type="common">Australian red waratah sea anemone</name>
    <dbReference type="NCBI Taxonomy" id="6105"/>
    <lineage>
        <taxon>Eukaryota</taxon>
        <taxon>Metazoa</taxon>
        <taxon>Cnidaria</taxon>
        <taxon>Anthozoa</taxon>
        <taxon>Hexacorallia</taxon>
        <taxon>Actiniaria</taxon>
        <taxon>Actiniidae</taxon>
        <taxon>Actinia</taxon>
    </lineage>
</organism>
<dbReference type="KEGG" id="aten:116295408"/>
<dbReference type="SUPFAM" id="SSF57716">
    <property type="entry name" value="Glucocorticoid receptor-like (DNA-binding domain)"/>
    <property type="match status" value="1"/>
</dbReference>
<dbReference type="Pfam" id="PF05485">
    <property type="entry name" value="THAP"/>
    <property type="match status" value="1"/>
</dbReference>
<reference evidence="9" key="1">
    <citation type="submission" date="2025-08" db="UniProtKB">
        <authorList>
            <consortium name="RefSeq"/>
        </authorList>
    </citation>
    <scope>IDENTIFICATION</scope>
    <source>
        <tissue evidence="9">Tentacle</tissue>
    </source>
</reference>
<dbReference type="RefSeq" id="XP_031559063.1">
    <property type="nucleotide sequence ID" value="XM_031703203.1"/>
</dbReference>
<evidence type="ECO:0000256" key="2">
    <source>
        <dbReference type="ARBA" id="ARBA00022771"/>
    </source>
</evidence>
<evidence type="ECO:0000256" key="5">
    <source>
        <dbReference type="PROSITE-ProRule" id="PRU00309"/>
    </source>
</evidence>